<accession>B8CXS4</accession>
<keyword evidence="2" id="KW-1133">Transmembrane helix</keyword>
<keyword evidence="2" id="KW-0472">Membrane</keyword>
<dbReference type="EMBL" id="CP001098">
    <property type="protein sequence ID" value="ACL70093.1"/>
    <property type="molecule type" value="Genomic_DNA"/>
</dbReference>
<evidence type="ECO:0000313" key="3">
    <source>
        <dbReference type="EMBL" id="ACL70093.1"/>
    </source>
</evidence>
<protein>
    <submittedName>
        <fullName evidence="3">Uncharacterized protein</fullName>
    </submittedName>
</protein>
<name>B8CXS4_HALOH</name>
<keyword evidence="1" id="KW-0175">Coiled coil</keyword>
<dbReference type="Proteomes" id="UP000000719">
    <property type="component" value="Chromosome"/>
</dbReference>
<gene>
    <name evidence="3" type="ordered locus">Hore_13430</name>
</gene>
<dbReference type="OrthoDB" id="9883125at2"/>
<keyword evidence="2" id="KW-0812">Transmembrane</keyword>
<feature type="transmembrane region" description="Helical" evidence="2">
    <location>
        <begin position="18"/>
        <end position="37"/>
    </location>
</feature>
<dbReference type="HOGENOM" id="CLU_1784185_0_0_9"/>
<evidence type="ECO:0000313" key="4">
    <source>
        <dbReference type="Proteomes" id="UP000000719"/>
    </source>
</evidence>
<dbReference type="STRING" id="373903.Hore_13430"/>
<proteinExistence type="predicted"/>
<dbReference type="KEGG" id="hor:Hore_13430"/>
<feature type="coiled-coil region" evidence="1">
    <location>
        <begin position="48"/>
        <end position="129"/>
    </location>
</feature>
<sequence>MFLFEYIIKLLMGSSETLFMGLIIIIFGYYGWLLWNINNSFHSFEDRWNKHEENLNDIKNRMKDLDKSVYKELIQKLNTNLIDMKDIDENINKVNDDMKDYRNDIIDEIKESEEEIKEVMKLLITHRSRNYQSLLKGKDSKNNKK</sequence>
<evidence type="ECO:0000256" key="2">
    <source>
        <dbReference type="SAM" id="Phobius"/>
    </source>
</evidence>
<dbReference type="AlphaFoldDB" id="B8CXS4"/>
<organism evidence="3 4">
    <name type="scientific">Halothermothrix orenii (strain H 168 / OCM 544 / DSM 9562)</name>
    <dbReference type="NCBI Taxonomy" id="373903"/>
    <lineage>
        <taxon>Bacteria</taxon>
        <taxon>Bacillati</taxon>
        <taxon>Bacillota</taxon>
        <taxon>Clostridia</taxon>
        <taxon>Halanaerobiales</taxon>
        <taxon>Halothermotrichaceae</taxon>
        <taxon>Halothermothrix</taxon>
    </lineage>
</organism>
<reference evidence="3 4" key="1">
    <citation type="journal article" date="2009" name="PLoS ONE">
        <title>Genome analysis of the anaerobic thermohalophilic bacterium Halothermothrix orenii.</title>
        <authorList>
            <person name="Mavromatis K."/>
            <person name="Ivanova N."/>
            <person name="Anderson I."/>
            <person name="Lykidis A."/>
            <person name="Hooper S.D."/>
            <person name="Sun H."/>
            <person name="Kunin V."/>
            <person name="Lapidus A."/>
            <person name="Hugenholtz P."/>
            <person name="Patel B."/>
            <person name="Kyrpides N.C."/>
        </authorList>
    </citation>
    <scope>NUCLEOTIDE SEQUENCE [LARGE SCALE GENOMIC DNA]</scope>
    <source>
        <strain evidence="4">H 168 / OCM 544 / DSM 9562</strain>
    </source>
</reference>
<evidence type="ECO:0000256" key="1">
    <source>
        <dbReference type="SAM" id="Coils"/>
    </source>
</evidence>
<dbReference type="RefSeq" id="WP_012636277.1">
    <property type="nucleotide sequence ID" value="NC_011899.1"/>
</dbReference>
<keyword evidence="4" id="KW-1185">Reference proteome</keyword>